<evidence type="ECO:0000313" key="2">
    <source>
        <dbReference type="Proteomes" id="UP000195447"/>
    </source>
</evidence>
<comment type="caution">
    <text evidence="1">The sequence shown here is derived from an EMBL/GenBank/DDBJ whole genome shotgun (WGS) entry which is preliminary data.</text>
</comment>
<protein>
    <submittedName>
        <fullName evidence="1">Uncharacterized protein</fullName>
    </submittedName>
</protein>
<accession>A0A1Y4LYT2</accession>
<evidence type="ECO:0000313" key="1">
    <source>
        <dbReference type="EMBL" id="OUP61727.1"/>
    </source>
</evidence>
<name>A0A1Y4LYT2_9FIRM</name>
<dbReference type="Proteomes" id="UP000195447">
    <property type="component" value="Unassembled WGS sequence"/>
</dbReference>
<reference evidence="2" key="1">
    <citation type="submission" date="2017-04" db="EMBL/GenBank/DDBJ databases">
        <title>Function of individual gut microbiota members based on whole genome sequencing of pure cultures obtained from chicken caecum.</title>
        <authorList>
            <person name="Medvecky M."/>
            <person name="Cejkova D."/>
            <person name="Polansky O."/>
            <person name="Karasova D."/>
            <person name="Kubasova T."/>
            <person name="Cizek A."/>
            <person name="Rychlik I."/>
        </authorList>
    </citation>
    <scope>NUCLEOTIDE SEQUENCE [LARGE SCALE GENOMIC DNA]</scope>
    <source>
        <strain evidence="2">An178</strain>
    </source>
</reference>
<keyword evidence="2" id="KW-1185">Reference proteome</keyword>
<organism evidence="1 2">
    <name type="scientific">Faecalitalea cylindroides</name>
    <dbReference type="NCBI Taxonomy" id="39483"/>
    <lineage>
        <taxon>Bacteria</taxon>
        <taxon>Bacillati</taxon>
        <taxon>Bacillota</taxon>
        <taxon>Erysipelotrichia</taxon>
        <taxon>Erysipelotrichales</taxon>
        <taxon>Erysipelotrichaceae</taxon>
        <taxon>Faecalitalea</taxon>
    </lineage>
</organism>
<gene>
    <name evidence="1" type="ORF">B5F14_01855</name>
</gene>
<dbReference type="AlphaFoldDB" id="A0A1Y4LYT2"/>
<proteinExistence type="predicted"/>
<sequence>MASKKAISIIAHRKQKGEMMMTLQQLRDIEDNKHIDSFIESDDSFNDWEKRSNPEYISTYYEMLSILYQIMDENDEIKAVKCAEDEMEDWMNSIKDSMNYNYSLAKIHACKDFLNGEDAFGDNYD</sequence>
<dbReference type="EMBL" id="NFKM01000002">
    <property type="protein sequence ID" value="OUP61727.1"/>
    <property type="molecule type" value="Genomic_DNA"/>
</dbReference>